<sequence>MSSSPDRQLQVEPEISVVWVLHDTELSRSVVVTGDQVVNQTVDKFIDGLFQPADLSRPDIIQIFIEANPPAAATTFASLEPPEAPQNYLIMLAAKNWSRVRERNEEVATHNKENLADIPGEALPSDVSKPITPPFEDRIAALRVELAEGLTPSSMQTNFSGRLIPYYWGR</sequence>
<accession>A0A0C3CT50</accession>
<proteinExistence type="predicted"/>
<reference evidence="2" key="2">
    <citation type="submission" date="2015-01" db="EMBL/GenBank/DDBJ databases">
        <title>Evolutionary Origins and Diversification of the Mycorrhizal Mutualists.</title>
        <authorList>
            <consortium name="DOE Joint Genome Institute"/>
            <consortium name="Mycorrhizal Genomics Consortium"/>
            <person name="Kohler A."/>
            <person name="Kuo A."/>
            <person name="Nagy L.G."/>
            <person name="Floudas D."/>
            <person name="Copeland A."/>
            <person name="Barry K.W."/>
            <person name="Cichocki N."/>
            <person name="Veneault-Fourrey C."/>
            <person name="LaButti K."/>
            <person name="Lindquist E.A."/>
            <person name="Lipzen A."/>
            <person name="Lundell T."/>
            <person name="Morin E."/>
            <person name="Murat C."/>
            <person name="Riley R."/>
            <person name="Ohm R."/>
            <person name="Sun H."/>
            <person name="Tunlid A."/>
            <person name="Henrissat B."/>
            <person name="Grigoriev I.V."/>
            <person name="Hibbett D.S."/>
            <person name="Martin F."/>
        </authorList>
    </citation>
    <scope>NUCLEOTIDE SEQUENCE [LARGE SCALE GENOMIC DNA]</scope>
    <source>
        <strain evidence="2">h7</strain>
    </source>
</reference>
<gene>
    <name evidence="1" type="ORF">M413DRAFT_23352</name>
</gene>
<dbReference type="HOGENOM" id="CLU_1570830_0_0_1"/>
<protein>
    <submittedName>
        <fullName evidence="1">Uncharacterized protein</fullName>
    </submittedName>
</protein>
<keyword evidence="2" id="KW-1185">Reference proteome</keyword>
<dbReference type="AlphaFoldDB" id="A0A0C3CT50"/>
<dbReference type="EMBL" id="KN831770">
    <property type="protein sequence ID" value="KIM47066.1"/>
    <property type="molecule type" value="Genomic_DNA"/>
</dbReference>
<dbReference type="Proteomes" id="UP000053424">
    <property type="component" value="Unassembled WGS sequence"/>
</dbReference>
<organism evidence="1 2">
    <name type="scientific">Hebeloma cylindrosporum</name>
    <dbReference type="NCBI Taxonomy" id="76867"/>
    <lineage>
        <taxon>Eukaryota</taxon>
        <taxon>Fungi</taxon>
        <taxon>Dikarya</taxon>
        <taxon>Basidiomycota</taxon>
        <taxon>Agaricomycotina</taxon>
        <taxon>Agaricomycetes</taxon>
        <taxon>Agaricomycetidae</taxon>
        <taxon>Agaricales</taxon>
        <taxon>Agaricineae</taxon>
        <taxon>Hymenogastraceae</taxon>
        <taxon>Hebeloma</taxon>
    </lineage>
</organism>
<reference evidence="1 2" key="1">
    <citation type="submission" date="2014-04" db="EMBL/GenBank/DDBJ databases">
        <authorList>
            <consortium name="DOE Joint Genome Institute"/>
            <person name="Kuo A."/>
            <person name="Gay G."/>
            <person name="Dore J."/>
            <person name="Kohler A."/>
            <person name="Nagy L.G."/>
            <person name="Floudas D."/>
            <person name="Copeland A."/>
            <person name="Barry K.W."/>
            <person name="Cichocki N."/>
            <person name="Veneault-Fourrey C."/>
            <person name="LaButti K."/>
            <person name="Lindquist E.A."/>
            <person name="Lipzen A."/>
            <person name="Lundell T."/>
            <person name="Morin E."/>
            <person name="Murat C."/>
            <person name="Sun H."/>
            <person name="Tunlid A."/>
            <person name="Henrissat B."/>
            <person name="Grigoriev I.V."/>
            <person name="Hibbett D.S."/>
            <person name="Martin F."/>
            <person name="Nordberg H.P."/>
            <person name="Cantor M.N."/>
            <person name="Hua S.X."/>
        </authorList>
    </citation>
    <scope>NUCLEOTIDE SEQUENCE [LARGE SCALE GENOMIC DNA]</scope>
    <source>
        <strain evidence="2">h7</strain>
    </source>
</reference>
<name>A0A0C3CT50_HEBCY</name>
<evidence type="ECO:0000313" key="2">
    <source>
        <dbReference type="Proteomes" id="UP000053424"/>
    </source>
</evidence>
<evidence type="ECO:0000313" key="1">
    <source>
        <dbReference type="EMBL" id="KIM47066.1"/>
    </source>
</evidence>